<feature type="transmembrane region" description="Helical" evidence="7">
    <location>
        <begin position="148"/>
        <end position="167"/>
    </location>
</feature>
<evidence type="ECO:0000313" key="10">
    <source>
        <dbReference type="Proteomes" id="UP000075683"/>
    </source>
</evidence>
<evidence type="ECO:0000256" key="2">
    <source>
        <dbReference type="ARBA" id="ARBA00022448"/>
    </source>
</evidence>
<feature type="transmembrane region" description="Helical" evidence="7">
    <location>
        <begin position="119"/>
        <end position="141"/>
    </location>
</feature>
<protein>
    <recommendedName>
        <fullName evidence="8">ABC transmembrane type-1 domain-containing protein</fullName>
    </recommendedName>
</protein>
<dbReference type="EMBL" id="LQYT01000037">
    <property type="protein sequence ID" value="KYD19983.1"/>
    <property type="molecule type" value="Genomic_DNA"/>
</dbReference>
<dbReference type="InterPro" id="IPR045621">
    <property type="entry name" value="BPD_transp_1_N"/>
</dbReference>
<dbReference type="AlphaFoldDB" id="A0A150M620"/>
<accession>A0A150M620</accession>
<evidence type="ECO:0000256" key="1">
    <source>
        <dbReference type="ARBA" id="ARBA00004651"/>
    </source>
</evidence>
<feature type="domain" description="ABC transmembrane type-1" evidence="8">
    <location>
        <begin position="113"/>
        <end position="338"/>
    </location>
</feature>
<name>A0A150M620_9BACI</name>
<evidence type="ECO:0000256" key="4">
    <source>
        <dbReference type="ARBA" id="ARBA00022692"/>
    </source>
</evidence>
<dbReference type="STRING" id="301148.B4135_0882"/>
<dbReference type="Gene3D" id="1.10.3720.10">
    <property type="entry name" value="MetI-like"/>
    <property type="match status" value="1"/>
</dbReference>
<evidence type="ECO:0000313" key="9">
    <source>
        <dbReference type="EMBL" id="KYD19983.1"/>
    </source>
</evidence>
<comment type="similarity">
    <text evidence="7">Belongs to the binding-protein-dependent transport system permease family.</text>
</comment>
<dbReference type="CDD" id="cd06261">
    <property type="entry name" value="TM_PBP2"/>
    <property type="match status" value="1"/>
</dbReference>
<dbReference type="SUPFAM" id="SSF161098">
    <property type="entry name" value="MetI-like"/>
    <property type="match status" value="1"/>
</dbReference>
<keyword evidence="5 7" id="KW-1133">Transmembrane helix</keyword>
<dbReference type="Pfam" id="PF19300">
    <property type="entry name" value="BPD_transp_1_N"/>
    <property type="match status" value="1"/>
</dbReference>
<feature type="transmembrane region" description="Helical" evidence="7">
    <location>
        <begin position="273"/>
        <end position="299"/>
    </location>
</feature>
<evidence type="ECO:0000259" key="8">
    <source>
        <dbReference type="PROSITE" id="PS50928"/>
    </source>
</evidence>
<comment type="caution">
    <text evidence="9">The sequence shown here is derived from an EMBL/GenBank/DDBJ whole genome shotgun (WGS) entry which is preliminary data.</text>
</comment>
<evidence type="ECO:0000256" key="6">
    <source>
        <dbReference type="ARBA" id="ARBA00023136"/>
    </source>
</evidence>
<evidence type="ECO:0000256" key="3">
    <source>
        <dbReference type="ARBA" id="ARBA00022475"/>
    </source>
</evidence>
<comment type="subcellular location">
    <subcellularLocation>
        <location evidence="1 7">Cell membrane</location>
        <topology evidence="1 7">Multi-pass membrane protein</topology>
    </subcellularLocation>
</comment>
<feature type="transmembrane region" description="Helical" evidence="7">
    <location>
        <begin position="219"/>
        <end position="237"/>
    </location>
</feature>
<dbReference type="InterPro" id="IPR000515">
    <property type="entry name" value="MetI-like"/>
</dbReference>
<proteinExistence type="inferred from homology"/>
<evidence type="ECO:0000256" key="5">
    <source>
        <dbReference type="ARBA" id="ARBA00022989"/>
    </source>
</evidence>
<dbReference type="GO" id="GO:0055085">
    <property type="term" value="P:transmembrane transport"/>
    <property type="evidence" value="ECO:0007669"/>
    <property type="project" value="InterPro"/>
</dbReference>
<feature type="transmembrane region" description="Helical" evidence="7">
    <location>
        <begin position="27"/>
        <end position="48"/>
    </location>
</feature>
<reference evidence="9 10" key="1">
    <citation type="submission" date="2016-01" db="EMBL/GenBank/DDBJ databases">
        <title>Draft Genome Sequences of Seven Thermophilic Sporeformers Isolated from Foods.</title>
        <authorList>
            <person name="Berendsen E.M."/>
            <person name="Wells-Bennik M.H."/>
            <person name="Krawcyk A.O."/>
            <person name="De Jong A."/>
            <person name="Holsappel S."/>
            <person name="Eijlander R.T."/>
            <person name="Kuipers O.P."/>
        </authorList>
    </citation>
    <scope>NUCLEOTIDE SEQUENCE [LARGE SCALE GENOMIC DNA]</scope>
    <source>
        <strain evidence="9 10">B4135</strain>
    </source>
</reference>
<dbReference type="GO" id="GO:0005886">
    <property type="term" value="C:plasma membrane"/>
    <property type="evidence" value="ECO:0007669"/>
    <property type="project" value="UniProtKB-SubCell"/>
</dbReference>
<dbReference type="PANTHER" id="PTHR43163:SF6">
    <property type="entry name" value="DIPEPTIDE TRANSPORT SYSTEM PERMEASE PROTEIN DPPB-RELATED"/>
    <property type="match status" value="1"/>
</dbReference>
<dbReference type="PATRIC" id="fig|301148.3.peg.3255"/>
<dbReference type="Proteomes" id="UP000075683">
    <property type="component" value="Unassembled WGS sequence"/>
</dbReference>
<dbReference type="InterPro" id="IPR035906">
    <property type="entry name" value="MetI-like_sf"/>
</dbReference>
<sequence>MPINNKAGTSQRKKEGKRMYAYIIRRLLMLIPVLFGLTLIVFFMIRAIPGDPAQIILGQAATEESIEALNKKLGLDKPWYVQYVNYLNDLLHGDLGDSIRTNSPISEQIWPYLAATFELSVVAMLIAVFIGVNAGIISAWYQNSWFDYIVMLLALIGVSMPIFWLGLMEQWVFAVQLDWLPTGGRENVRDPVEPITHLYLLDSLLQGDMAKFTDVLQHLILPAAALATIPMAIIARITRSSMLEVMRTDYVRTARAKGLRMFWVVYKHSLKNAIIPILTVIGLQFGLLLGGAILTETIFSWPGIGRYIYDAINYRDYPVIQSGILIIALFFVLINLITDILYAVIDPRIKYR</sequence>
<keyword evidence="6 7" id="KW-0472">Membrane</keyword>
<dbReference type="Pfam" id="PF00528">
    <property type="entry name" value="BPD_transp_1"/>
    <property type="match status" value="1"/>
</dbReference>
<dbReference type="PANTHER" id="PTHR43163">
    <property type="entry name" value="DIPEPTIDE TRANSPORT SYSTEM PERMEASE PROTEIN DPPB-RELATED"/>
    <property type="match status" value="1"/>
</dbReference>
<keyword evidence="3" id="KW-1003">Cell membrane</keyword>
<gene>
    <name evidence="9" type="ORF">B4135_0882</name>
</gene>
<keyword evidence="4 7" id="KW-0812">Transmembrane</keyword>
<organism evidence="9 10">
    <name type="scientific">Caldibacillus debilis</name>
    <dbReference type="NCBI Taxonomy" id="301148"/>
    <lineage>
        <taxon>Bacteria</taxon>
        <taxon>Bacillati</taxon>
        <taxon>Bacillota</taxon>
        <taxon>Bacilli</taxon>
        <taxon>Bacillales</taxon>
        <taxon>Bacillaceae</taxon>
        <taxon>Caldibacillus</taxon>
    </lineage>
</organism>
<dbReference type="PROSITE" id="PS50928">
    <property type="entry name" value="ABC_TM1"/>
    <property type="match status" value="1"/>
</dbReference>
<evidence type="ECO:0000256" key="7">
    <source>
        <dbReference type="RuleBase" id="RU363032"/>
    </source>
</evidence>
<keyword evidence="2 7" id="KW-0813">Transport</keyword>
<feature type="transmembrane region" description="Helical" evidence="7">
    <location>
        <begin position="319"/>
        <end position="345"/>
    </location>
</feature>